<evidence type="ECO:0000313" key="2">
    <source>
        <dbReference type="EMBL" id="MBK1833911.1"/>
    </source>
</evidence>
<organism evidence="2 3">
    <name type="scientific">Roseibacillus ishigakijimensis</name>
    <dbReference type="NCBI Taxonomy" id="454146"/>
    <lineage>
        <taxon>Bacteria</taxon>
        <taxon>Pseudomonadati</taxon>
        <taxon>Verrucomicrobiota</taxon>
        <taxon>Verrucomicrobiia</taxon>
        <taxon>Verrucomicrobiales</taxon>
        <taxon>Verrucomicrobiaceae</taxon>
        <taxon>Roseibacillus</taxon>
    </lineage>
</organism>
<dbReference type="Proteomes" id="UP000604083">
    <property type="component" value="Unassembled WGS sequence"/>
</dbReference>
<comment type="caution">
    <text evidence="2">The sequence shown here is derived from an EMBL/GenBank/DDBJ whole genome shotgun (WGS) entry which is preliminary data.</text>
</comment>
<feature type="compositionally biased region" description="Basic residues" evidence="1">
    <location>
        <begin position="143"/>
        <end position="154"/>
    </location>
</feature>
<evidence type="ECO:0000256" key="1">
    <source>
        <dbReference type="SAM" id="MobiDB-lite"/>
    </source>
</evidence>
<protein>
    <submittedName>
        <fullName evidence="2">Uncharacterized protein</fullName>
    </submittedName>
</protein>
<keyword evidence="3" id="KW-1185">Reference proteome</keyword>
<name>A0A934VMB1_9BACT</name>
<reference evidence="2" key="1">
    <citation type="submission" date="2021-01" db="EMBL/GenBank/DDBJ databases">
        <title>Modified the classification status of verrucomicrobia.</title>
        <authorList>
            <person name="Feng X."/>
        </authorList>
    </citation>
    <scope>NUCLEOTIDE SEQUENCE</scope>
    <source>
        <strain evidence="2">KCTC 12986</strain>
    </source>
</reference>
<gene>
    <name evidence="2" type="ORF">JIN78_07555</name>
</gene>
<proteinExistence type="predicted"/>
<feature type="region of interest" description="Disordered" evidence="1">
    <location>
        <begin position="15"/>
        <end position="41"/>
    </location>
</feature>
<sequence>MSSLRFLVERPRELCPTLENHAQKHPQKSETGADSRIPIGEVTIERSPMGIKKFQRKKAQYEWNRRYPKGPNGYQEKQQNRQKCTPHHDHPQAKEFLFPLFFLLAVESTDGFVELGFASHKRQWRRKAIGLQPQSAEPLFPHLRPKRRSSSLVE</sequence>
<dbReference type="AlphaFoldDB" id="A0A934VMB1"/>
<evidence type="ECO:0000313" key="3">
    <source>
        <dbReference type="Proteomes" id="UP000604083"/>
    </source>
</evidence>
<dbReference type="EMBL" id="JAENIO010000015">
    <property type="protein sequence ID" value="MBK1833911.1"/>
    <property type="molecule type" value="Genomic_DNA"/>
</dbReference>
<accession>A0A934VMB1</accession>
<feature type="region of interest" description="Disordered" evidence="1">
    <location>
        <begin position="65"/>
        <end position="89"/>
    </location>
</feature>
<feature type="region of interest" description="Disordered" evidence="1">
    <location>
        <begin position="135"/>
        <end position="154"/>
    </location>
</feature>
<dbReference type="RefSeq" id="WP_200391394.1">
    <property type="nucleotide sequence ID" value="NZ_JAENIO010000015.1"/>
</dbReference>